<dbReference type="SUPFAM" id="SSF56112">
    <property type="entry name" value="Protein kinase-like (PK-like)"/>
    <property type="match status" value="1"/>
</dbReference>
<evidence type="ECO:0000313" key="17">
    <source>
        <dbReference type="Proteomes" id="UP000013165"/>
    </source>
</evidence>
<dbReference type="GO" id="GO:0005886">
    <property type="term" value="C:plasma membrane"/>
    <property type="evidence" value="ECO:0007669"/>
    <property type="project" value="UniProtKB-SubCell"/>
</dbReference>
<comment type="catalytic activity">
    <reaction evidence="14 15">
        <text>an alpha-Kdo-(2-&gt;6)-lipid IVA + ATP = a 4-O-phospho-alpha-Kdo-(2-&gt;6)-lipid IVA + ADP + H(+)</text>
        <dbReference type="Rhea" id="RHEA:74271"/>
        <dbReference type="ChEBI" id="CHEBI:15378"/>
        <dbReference type="ChEBI" id="CHEBI:30616"/>
        <dbReference type="ChEBI" id="CHEBI:176428"/>
        <dbReference type="ChEBI" id="CHEBI:193140"/>
        <dbReference type="ChEBI" id="CHEBI:456216"/>
        <dbReference type="EC" id="2.7.1.166"/>
    </reaction>
</comment>
<evidence type="ECO:0000256" key="6">
    <source>
        <dbReference type="ARBA" id="ARBA00022519"/>
    </source>
</evidence>
<dbReference type="OrthoDB" id="6854449at2"/>
<keyword evidence="12 15" id="KW-0472">Membrane</keyword>
<dbReference type="GO" id="GO:0016773">
    <property type="term" value="F:phosphotransferase activity, alcohol group as acceptor"/>
    <property type="evidence" value="ECO:0007669"/>
    <property type="project" value="UniProtKB-UniRule"/>
</dbReference>
<evidence type="ECO:0000256" key="15">
    <source>
        <dbReference type="HAMAP-Rule" id="MF_00521"/>
    </source>
</evidence>
<dbReference type="InterPro" id="IPR022826">
    <property type="entry name" value="KDO_kinase"/>
</dbReference>
<evidence type="ECO:0000256" key="12">
    <source>
        <dbReference type="ARBA" id="ARBA00023136"/>
    </source>
</evidence>
<evidence type="ECO:0000256" key="14">
    <source>
        <dbReference type="ARBA" id="ARBA00034417"/>
    </source>
</evidence>
<evidence type="ECO:0000256" key="13">
    <source>
        <dbReference type="ARBA" id="ARBA00029511"/>
    </source>
</evidence>
<evidence type="ECO:0000256" key="5">
    <source>
        <dbReference type="ARBA" id="ARBA00022475"/>
    </source>
</evidence>
<comment type="pathway">
    <text evidence="2 15">Bacterial outer membrane biogenesis; LPS core biosynthesis.</text>
</comment>
<reference evidence="16 17" key="1">
    <citation type="journal article" date="2013" name="Genome Announc.">
        <title>Genome Sequence of the Polycyclic Aromatic Hydrocarbon-Degrading Bacterium Strain Marinobacter nanhaiticus D15-8WT.</title>
        <authorList>
            <person name="Cui Z."/>
            <person name="Gao W."/>
            <person name="Li Q."/>
            <person name="Xu G."/>
            <person name="Zheng L."/>
        </authorList>
    </citation>
    <scope>NUCLEOTIDE SEQUENCE [LARGE SCALE GENOMIC DNA]</scope>
    <source>
        <strain evidence="16 17">D15-8W</strain>
    </source>
</reference>
<protein>
    <recommendedName>
        <fullName evidence="13 15">3-deoxy-D-manno-octulosonic acid kinase</fullName>
        <shortName evidence="15">Kdo kinase</shortName>
        <ecNumber evidence="4 15">2.7.1.166</ecNumber>
    </recommendedName>
</protein>
<dbReference type="Pfam" id="PF06293">
    <property type="entry name" value="Kdo"/>
    <property type="match status" value="1"/>
</dbReference>
<dbReference type="EC" id="2.7.1.166" evidence="4 15"/>
<evidence type="ECO:0000313" key="16">
    <source>
        <dbReference type="EMBL" id="ENO12568.1"/>
    </source>
</evidence>
<gene>
    <name evidence="15" type="primary">kdkA</name>
    <name evidence="16" type="ORF">J057_14240</name>
</gene>
<feature type="active site" evidence="15">
    <location>
        <position position="168"/>
    </location>
</feature>
<dbReference type="EMBL" id="APLQ01000014">
    <property type="protein sequence ID" value="ENO12568.1"/>
    <property type="molecule type" value="Genomic_DNA"/>
</dbReference>
<dbReference type="AlphaFoldDB" id="N6WUM1"/>
<dbReference type="Gene3D" id="1.10.510.10">
    <property type="entry name" value="Transferase(Phosphotransferase) domain 1"/>
    <property type="match status" value="1"/>
</dbReference>
<organism evidence="16 17">
    <name type="scientific">Marinobacter nanhaiticus D15-8W</name>
    <dbReference type="NCBI Taxonomy" id="626887"/>
    <lineage>
        <taxon>Bacteria</taxon>
        <taxon>Pseudomonadati</taxon>
        <taxon>Pseudomonadota</taxon>
        <taxon>Gammaproteobacteria</taxon>
        <taxon>Pseudomonadales</taxon>
        <taxon>Marinobacteraceae</taxon>
        <taxon>Marinobacter</taxon>
    </lineage>
</organism>
<dbReference type="GO" id="GO:0005524">
    <property type="term" value="F:ATP binding"/>
    <property type="evidence" value="ECO:0007669"/>
    <property type="project" value="UniProtKB-UniRule"/>
</dbReference>
<comment type="caution">
    <text evidence="16">The sequence shown here is derived from an EMBL/GenBank/DDBJ whole genome shotgun (WGS) entry which is preliminary data.</text>
</comment>
<dbReference type="PATRIC" id="fig|626887.3.peg.2842"/>
<dbReference type="InterPro" id="IPR011009">
    <property type="entry name" value="Kinase-like_dom_sf"/>
</dbReference>
<evidence type="ECO:0000256" key="9">
    <source>
        <dbReference type="ARBA" id="ARBA00022777"/>
    </source>
</evidence>
<keyword evidence="17" id="KW-1185">Reference proteome</keyword>
<keyword evidence="7 15" id="KW-0808">Transferase</keyword>
<keyword evidence="8 15" id="KW-0547">Nucleotide-binding</keyword>
<evidence type="ECO:0000256" key="2">
    <source>
        <dbReference type="ARBA" id="ARBA00004713"/>
    </source>
</evidence>
<keyword evidence="5 15" id="KW-1003">Cell membrane</keyword>
<comment type="similarity">
    <text evidence="3 15">Belongs to the protein kinase superfamily. KdkA/RfaP family.</text>
</comment>
<name>N6WUM1_9GAMM</name>
<evidence type="ECO:0000256" key="1">
    <source>
        <dbReference type="ARBA" id="ARBA00004515"/>
    </source>
</evidence>
<keyword evidence="6 15" id="KW-0997">Cell inner membrane</keyword>
<evidence type="ECO:0000256" key="8">
    <source>
        <dbReference type="ARBA" id="ARBA00022741"/>
    </source>
</evidence>
<keyword evidence="9 15" id="KW-0418">Kinase</keyword>
<evidence type="ECO:0000256" key="7">
    <source>
        <dbReference type="ARBA" id="ARBA00022679"/>
    </source>
</evidence>
<dbReference type="NCBIfam" id="NF002475">
    <property type="entry name" value="PRK01723.1"/>
    <property type="match status" value="1"/>
</dbReference>
<dbReference type="GO" id="GO:0016301">
    <property type="term" value="F:kinase activity"/>
    <property type="evidence" value="ECO:0007669"/>
    <property type="project" value="UniProtKB-KW"/>
</dbReference>
<dbReference type="HAMAP" id="MF_00521">
    <property type="entry name" value="KDO_kinase"/>
    <property type="match status" value="1"/>
</dbReference>
<evidence type="ECO:0000256" key="4">
    <source>
        <dbReference type="ARBA" id="ARBA00011988"/>
    </source>
</evidence>
<dbReference type="RefSeq" id="WP_004580798.1">
    <property type="nucleotide sequence ID" value="NZ_AP028878.1"/>
</dbReference>
<dbReference type="STRING" id="626887.J057_14240"/>
<dbReference type="eggNOG" id="COG3642">
    <property type="taxonomic scope" value="Bacteria"/>
</dbReference>
<accession>N6WUM1</accession>
<sequence>MTSSFTRVEDKGEVALIAAGFEDVISPASFDPDHWREQAQPVAAGGRGSAWYIRRTEGDWVLRHYRRGGLAAKVSRDRFRFSGEARVRSFAELRLLDYLKRQALPVPAPVAAWYASAGPGLYRARILIERIVDAQTLLERAHAASDDLLSEAGRVIGRFHGAGLDHVDLNINNILLAPSGVYLVDFDKCAVREAGRKGLNWQQNNLARLRRSVDKELSQWPVSTREDFWGSIKRGYEAQMSALG</sequence>
<keyword evidence="11 15" id="KW-0448">Lipopolysaccharide biosynthesis</keyword>
<comment type="function">
    <text evidence="15">Catalyzes the ATP-dependent phosphorylation of the 3-deoxy-D-manno-octulosonic acid (Kdo) residue in Kdo-lipid IV(A) at the 4-OH position.</text>
</comment>
<proteinExistence type="inferred from homology"/>
<comment type="subcellular location">
    <subcellularLocation>
        <location evidence="1 15">Cell inner membrane</location>
        <topology evidence="1 15">Peripheral membrane protein</topology>
        <orientation evidence="1 15">Cytoplasmic side</orientation>
    </subcellularLocation>
</comment>
<dbReference type="GO" id="GO:0009244">
    <property type="term" value="P:lipopolysaccharide core region biosynthetic process"/>
    <property type="evidence" value="ECO:0007669"/>
    <property type="project" value="UniProtKB-UniRule"/>
</dbReference>
<dbReference type="HOGENOM" id="CLU_094226_0_0_6"/>
<keyword evidence="10 15" id="KW-0067">ATP-binding</keyword>
<dbReference type="Proteomes" id="UP000013165">
    <property type="component" value="Unassembled WGS sequence"/>
</dbReference>
<evidence type="ECO:0000256" key="11">
    <source>
        <dbReference type="ARBA" id="ARBA00022985"/>
    </source>
</evidence>
<evidence type="ECO:0000256" key="3">
    <source>
        <dbReference type="ARBA" id="ARBA00010327"/>
    </source>
</evidence>
<dbReference type="UniPathway" id="UPA00958"/>
<evidence type="ECO:0000256" key="10">
    <source>
        <dbReference type="ARBA" id="ARBA00022840"/>
    </source>
</evidence>